<sequence length="513" mass="55248">MDTASRPSASAMRTHEAASSSRLCAGFGPRAARSGRIQMTSTANSVAWFHNCEHCARENLMDVIVVGAGPVGMLLAAELKLAGADPLVIEKHDGPSGQPRARGIGPLATEALVRRGLGAELAEHDEKGRADKLRDHGSAKGHFASIFKIDQDAQEEPDRRFTLIWQAELEKVLLRYARGLGVEIRYGTELTELHQDADGVTANELRADYLVGCDGGRSTVRRLAGFEFPGTPPLMTVRRVVAQVTGELPQPGRLDNGTFYYSGGTVATFDFDDHDRHDGPITAEEMQASIKRVTGADVTVMNVGDGLRFTDQARQVTDYRRGRVFLAGDAAHVHSPSGGQGLNLGLMDAVNLGWKLANGRDGLLDTYHLERHPVGAAVLHNTRAQSALLRPGPHTDALRDIISDLMDIPAVVRYFGRMTSGLDTRHDLPYPIDHPLAGTYCPDLHLTYADGRRGRLSDLTRTGGLVQIGPPDIVSTGRGDLAAALIRPDGVVAWAVAPGGSYETLAAARSTWE</sequence>
<dbReference type="PRINTS" id="PR00420">
    <property type="entry name" value="RNGMNOXGNASE"/>
</dbReference>
<dbReference type="InterPro" id="IPR002938">
    <property type="entry name" value="FAD-bd"/>
</dbReference>
<dbReference type="Gene3D" id="3.40.30.120">
    <property type="match status" value="1"/>
</dbReference>
<protein>
    <submittedName>
        <fullName evidence="5">NAD(P)-binding protein</fullName>
    </submittedName>
</protein>
<name>A0A6G9YEU9_9NOCA</name>
<evidence type="ECO:0000313" key="6">
    <source>
        <dbReference type="Proteomes" id="UP000503540"/>
    </source>
</evidence>
<dbReference type="GO" id="GO:0071949">
    <property type="term" value="F:FAD binding"/>
    <property type="evidence" value="ECO:0007669"/>
    <property type="project" value="InterPro"/>
</dbReference>
<dbReference type="KEGG" id="nah:F5544_18245"/>
<gene>
    <name evidence="5" type="ORF">F5544_18245</name>
</gene>
<dbReference type="GO" id="GO:0016709">
    <property type="term" value="F:oxidoreductase activity, acting on paired donors, with incorporation or reduction of molecular oxygen, NAD(P)H as one donor, and incorporation of one atom of oxygen"/>
    <property type="evidence" value="ECO:0007669"/>
    <property type="project" value="UniProtKB-ARBA"/>
</dbReference>
<evidence type="ECO:0000256" key="1">
    <source>
        <dbReference type="ARBA" id="ARBA00001974"/>
    </source>
</evidence>
<organism evidence="5 6">
    <name type="scientific">Nocardia arthritidis</name>
    <dbReference type="NCBI Taxonomy" id="228602"/>
    <lineage>
        <taxon>Bacteria</taxon>
        <taxon>Bacillati</taxon>
        <taxon>Actinomycetota</taxon>
        <taxon>Actinomycetes</taxon>
        <taxon>Mycobacteriales</taxon>
        <taxon>Nocardiaceae</taxon>
        <taxon>Nocardia</taxon>
    </lineage>
</organism>
<dbReference type="Gene3D" id="3.50.50.60">
    <property type="entry name" value="FAD/NAD(P)-binding domain"/>
    <property type="match status" value="2"/>
</dbReference>
<evidence type="ECO:0000259" key="4">
    <source>
        <dbReference type="Pfam" id="PF01494"/>
    </source>
</evidence>
<evidence type="ECO:0000256" key="2">
    <source>
        <dbReference type="ARBA" id="ARBA00022630"/>
    </source>
</evidence>
<feature type="domain" description="FAD-binding" evidence="4">
    <location>
        <begin position="61"/>
        <end position="381"/>
    </location>
</feature>
<keyword evidence="3" id="KW-0274">FAD</keyword>
<dbReference type="Proteomes" id="UP000503540">
    <property type="component" value="Chromosome"/>
</dbReference>
<evidence type="ECO:0000256" key="3">
    <source>
        <dbReference type="ARBA" id="ARBA00022827"/>
    </source>
</evidence>
<dbReference type="InterPro" id="IPR050641">
    <property type="entry name" value="RIFMO-like"/>
</dbReference>
<evidence type="ECO:0000313" key="5">
    <source>
        <dbReference type="EMBL" id="QIS11523.1"/>
    </source>
</evidence>
<keyword evidence="2" id="KW-0285">Flavoprotein</keyword>
<keyword evidence="6" id="KW-1185">Reference proteome</keyword>
<dbReference type="PANTHER" id="PTHR43004">
    <property type="entry name" value="TRK SYSTEM POTASSIUM UPTAKE PROTEIN"/>
    <property type="match status" value="1"/>
</dbReference>
<proteinExistence type="predicted"/>
<reference evidence="5 6" key="1">
    <citation type="journal article" date="2019" name="ACS Chem. Biol.">
        <title>Identification and Mobilization of a Cryptic Antibiotic Biosynthesis Gene Locus from a Human-Pathogenic Nocardia Isolate.</title>
        <authorList>
            <person name="Herisse M."/>
            <person name="Ishida K."/>
            <person name="Porter J.L."/>
            <person name="Howden B."/>
            <person name="Hertweck C."/>
            <person name="Stinear T.P."/>
            <person name="Pidot S.J."/>
        </authorList>
    </citation>
    <scope>NUCLEOTIDE SEQUENCE [LARGE SCALE GENOMIC DNA]</scope>
    <source>
        <strain evidence="5 6">AUSMDU00012717</strain>
    </source>
</reference>
<dbReference type="SUPFAM" id="SSF51905">
    <property type="entry name" value="FAD/NAD(P)-binding domain"/>
    <property type="match status" value="1"/>
</dbReference>
<accession>A0A6G9YEU9</accession>
<dbReference type="InterPro" id="IPR036188">
    <property type="entry name" value="FAD/NAD-bd_sf"/>
</dbReference>
<comment type="cofactor">
    <cofactor evidence="1">
        <name>FAD</name>
        <dbReference type="ChEBI" id="CHEBI:57692"/>
    </cofactor>
</comment>
<dbReference type="PANTHER" id="PTHR43004:SF19">
    <property type="entry name" value="BINDING MONOOXYGENASE, PUTATIVE (JCVI)-RELATED"/>
    <property type="match status" value="1"/>
</dbReference>
<dbReference type="EMBL" id="CP046172">
    <property type="protein sequence ID" value="QIS11523.1"/>
    <property type="molecule type" value="Genomic_DNA"/>
</dbReference>
<dbReference type="AlphaFoldDB" id="A0A6G9YEU9"/>
<dbReference type="Pfam" id="PF01494">
    <property type="entry name" value="FAD_binding_3"/>
    <property type="match status" value="1"/>
</dbReference>